<dbReference type="Gene3D" id="3.40.50.1460">
    <property type="match status" value="1"/>
</dbReference>
<dbReference type="PANTHER" id="PTHR48104:SF30">
    <property type="entry name" value="METACASPASE-1"/>
    <property type="match status" value="1"/>
</dbReference>
<keyword evidence="3" id="KW-1185">Reference proteome</keyword>
<dbReference type="GO" id="GO:0006508">
    <property type="term" value="P:proteolysis"/>
    <property type="evidence" value="ECO:0007669"/>
    <property type="project" value="TreeGrafter"/>
</dbReference>
<dbReference type="Proteomes" id="UP000054516">
    <property type="component" value="Unassembled WGS sequence"/>
</dbReference>
<evidence type="ECO:0000313" key="2">
    <source>
        <dbReference type="EMBL" id="GAP90020.1"/>
    </source>
</evidence>
<dbReference type="InterPro" id="IPR050452">
    <property type="entry name" value="Metacaspase"/>
</dbReference>
<comment type="similarity">
    <text evidence="1">Belongs to the peptidase C14B family.</text>
</comment>
<accession>A0A1W2TNR2</accession>
<dbReference type="OMA" id="NTWHEDS"/>
<reference evidence="2" key="1">
    <citation type="submission" date="2016-03" db="EMBL/GenBank/DDBJ databases">
        <title>Draft genome sequence of Rosellinia necatrix.</title>
        <authorList>
            <person name="Kanematsu S."/>
        </authorList>
    </citation>
    <scope>NUCLEOTIDE SEQUENCE [LARGE SCALE GENOMIC DNA]</scope>
    <source>
        <strain evidence="2">W97</strain>
    </source>
</reference>
<dbReference type="OrthoDB" id="4332097at2759"/>
<gene>
    <name evidence="2" type="ORF">SAMD00023353_4300540</name>
</gene>
<dbReference type="GO" id="GO:0005737">
    <property type="term" value="C:cytoplasm"/>
    <property type="evidence" value="ECO:0007669"/>
    <property type="project" value="TreeGrafter"/>
</dbReference>
<protein>
    <submittedName>
        <fullName evidence="2">Uncharacterized protein</fullName>
    </submittedName>
</protein>
<evidence type="ECO:0000256" key="1">
    <source>
        <dbReference type="ARBA" id="ARBA00009005"/>
    </source>
</evidence>
<evidence type="ECO:0000313" key="3">
    <source>
        <dbReference type="Proteomes" id="UP000054516"/>
    </source>
</evidence>
<dbReference type="PANTHER" id="PTHR48104">
    <property type="entry name" value="METACASPASE-4"/>
    <property type="match status" value="1"/>
</dbReference>
<organism evidence="2">
    <name type="scientific">Rosellinia necatrix</name>
    <name type="common">White root-rot fungus</name>
    <dbReference type="NCBI Taxonomy" id="77044"/>
    <lineage>
        <taxon>Eukaryota</taxon>
        <taxon>Fungi</taxon>
        <taxon>Dikarya</taxon>
        <taxon>Ascomycota</taxon>
        <taxon>Pezizomycotina</taxon>
        <taxon>Sordariomycetes</taxon>
        <taxon>Xylariomycetidae</taxon>
        <taxon>Xylariales</taxon>
        <taxon>Xylariaceae</taxon>
        <taxon>Rosellinia</taxon>
    </lineage>
</organism>
<dbReference type="GO" id="GO:0004197">
    <property type="term" value="F:cysteine-type endopeptidase activity"/>
    <property type="evidence" value="ECO:0007669"/>
    <property type="project" value="TreeGrafter"/>
</dbReference>
<name>A0A1W2TNR2_ROSNE</name>
<proteinExistence type="inferred from homology"/>
<sequence>MYIFYGKLNWPKYAHAEPFVLLFPGELGYYDPVCAYWQWTVDKNNKKKTNTWHEDSIKRIFRENDGRLNIGFDFDNYYFFDVTIDEMARVAQLTIRNEKGSKSEVQTLRQVYQDENKIPKCAVYMGKFNNYYAQDEMLTVLVPDGLEVGRTICAFFQWTMDSKAVMNSNNKIVTPFLQVSSNTTDGSRAFTFRSEDNYYTWDGSIDRNESALSVTMYDTKGYPGNQGDGPFRLARVGWSAPGRRKALIVRYGVGTKDRAIFDVRDLLVKSMGWNPAAIEMLYYNDEPPRQSATLLDNQEAPTVARFKAKFSSLISSANRGDVRFLYVDSHGVPRDNPQSGESDKVDEGWVLAKTDDGRLKEEVWDDWISDELRNLPPTTNFTILTSSCLGGGMLDIHRGARGVLLAGVHESQTNVKVPYFRGQDPWTYSVVRIITGRSKKKRPMPTYTGLYKEAKKYIRDQRDQDAFERKAYLGPSPDELKPLPANIAARTSHQDPQMIFIDRYMDVDKERFLYPISEWKTAAVIANPGPQKRFPKDEF</sequence>
<dbReference type="EMBL" id="DF977488">
    <property type="protein sequence ID" value="GAP90020.1"/>
    <property type="molecule type" value="Genomic_DNA"/>
</dbReference>
<dbReference type="AlphaFoldDB" id="A0A1W2TNR2"/>